<evidence type="ECO:0000313" key="2">
    <source>
        <dbReference type="EMBL" id="PLW48861.1"/>
    </source>
</evidence>
<evidence type="ECO:0000256" key="1">
    <source>
        <dbReference type="SAM" id="MobiDB-lite"/>
    </source>
</evidence>
<accession>A0A2N5VFU5</accession>
<sequence>MRRGCPNATFVPSWSGSGPEGPLARGLEDALSGACVKFGNNTRATYKPYRPLAPGVVIRRLAVGNFDHSVPNHLLADFSHPIAAERVGALANVYYFWSDVNRATRFTLVDLVNGSCSGFPSYLHNSNRS</sequence>
<dbReference type="AlphaFoldDB" id="A0A2N5VFU5"/>
<comment type="caution">
    <text evidence="2">The sequence shown here is derived from an EMBL/GenBank/DDBJ whole genome shotgun (WGS) entry which is preliminary data.</text>
</comment>
<evidence type="ECO:0000313" key="3">
    <source>
        <dbReference type="Proteomes" id="UP000235392"/>
    </source>
</evidence>
<dbReference type="Proteomes" id="UP000235392">
    <property type="component" value="Unassembled WGS sequence"/>
</dbReference>
<organism evidence="2 3">
    <name type="scientific">Puccinia coronata f. sp. avenae</name>
    <dbReference type="NCBI Taxonomy" id="200324"/>
    <lineage>
        <taxon>Eukaryota</taxon>
        <taxon>Fungi</taxon>
        <taxon>Dikarya</taxon>
        <taxon>Basidiomycota</taxon>
        <taxon>Pucciniomycotina</taxon>
        <taxon>Pucciniomycetes</taxon>
        <taxon>Pucciniales</taxon>
        <taxon>Pucciniaceae</taxon>
        <taxon>Puccinia</taxon>
    </lineage>
</organism>
<reference evidence="2 3" key="1">
    <citation type="submission" date="2017-11" db="EMBL/GenBank/DDBJ databases">
        <title>De novo assembly and phasing of dikaryotic genomes from two isolates of Puccinia coronata f. sp. avenae, the causal agent of oat crown rust.</title>
        <authorList>
            <person name="Miller M.E."/>
            <person name="Zhang Y."/>
            <person name="Omidvar V."/>
            <person name="Sperschneider J."/>
            <person name="Schwessinger B."/>
            <person name="Raley C."/>
            <person name="Palmer J.M."/>
            <person name="Garnica D."/>
            <person name="Upadhyaya N."/>
            <person name="Rathjen J."/>
            <person name="Taylor J.M."/>
            <person name="Park R.F."/>
            <person name="Dodds P.N."/>
            <person name="Hirsch C.D."/>
            <person name="Kianian S.F."/>
            <person name="Figueroa M."/>
        </authorList>
    </citation>
    <scope>NUCLEOTIDE SEQUENCE [LARGE SCALE GENOMIC DNA]</scope>
    <source>
        <strain evidence="2">12SD80</strain>
    </source>
</reference>
<proteinExistence type="predicted"/>
<name>A0A2N5VFU5_9BASI</name>
<feature type="region of interest" description="Disordered" evidence="1">
    <location>
        <begin position="1"/>
        <end position="21"/>
    </location>
</feature>
<dbReference type="EMBL" id="PGCI01000020">
    <property type="protein sequence ID" value="PLW48861.1"/>
    <property type="molecule type" value="Genomic_DNA"/>
</dbReference>
<gene>
    <name evidence="2" type="ORF">PCASD_02774</name>
</gene>
<protein>
    <submittedName>
        <fullName evidence="2">Uncharacterized protein</fullName>
    </submittedName>
</protein>